<reference evidence="1 2" key="1">
    <citation type="submission" date="2021-06" db="EMBL/GenBank/DDBJ databases">
        <authorList>
            <person name="Kallberg Y."/>
            <person name="Tangrot J."/>
            <person name="Rosling A."/>
        </authorList>
    </citation>
    <scope>NUCLEOTIDE SEQUENCE [LARGE SCALE GENOMIC DNA]</scope>
    <source>
        <strain evidence="1 2">120-4 pot B 10/14</strain>
    </source>
</reference>
<protein>
    <submittedName>
        <fullName evidence="1">32618_t:CDS:1</fullName>
    </submittedName>
</protein>
<feature type="non-terminal residue" evidence="1">
    <location>
        <position position="1"/>
    </location>
</feature>
<gene>
    <name evidence="1" type="ORF">GMARGA_LOCUS34163</name>
</gene>
<keyword evidence="2" id="KW-1185">Reference proteome</keyword>
<dbReference type="Proteomes" id="UP000789901">
    <property type="component" value="Unassembled WGS sequence"/>
</dbReference>
<sequence>SSQSDSEFLNLEDYYETSDNYETTDNECSNNRSIVSSKQTLKKKRIRGMNSETIINKQAELANHPDVLEILNPLCVRCKNCKKQIKLKRNYEKSRIESHVSSSSCIKNKGFRDLKEFFSNSNSQNEPLFHRRYPCSGLLGGFTIFGGAPPIKEVAQELFSKKFTKVTKFSYNKLTSDQSKRLNDELSARS</sequence>
<evidence type="ECO:0000313" key="1">
    <source>
        <dbReference type="EMBL" id="CAG8838822.1"/>
    </source>
</evidence>
<dbReference type="EMBL" id="CAJVQB010059058">
    <property type="protein sequence ID" value="CAG8838822.1"/>
    <property type="molecule type" value="Genomic_DNA"/>
</dbReference>
<evidence type="ECO:0000313" key="2">
    <source>
        <dbReference type="Proteomes" id="UP000789901"/>
    </source>
</evidence>
<comment type="caution">
    <text evidence="1">The sequence shown here is derived from an EMBL/GenBank/DDBJ whole genome shotgun (WGS) entry which is preliminary data.</text>
</comment>
<feature type="non-terminal residue" evidence="1">
    <location>
        <position position="190"/>
    </location>
</feature>
<proteinExistence type="predicted"/>
<name>A0ABN7WR99_GIGMA</name>
<organism evidence="1 2">
    <name type="scientific">Gigaspora margarita</name>
    <dbReference type="NCBI Taxonomy" id="4874"/>
    <lineage>
        <taxon>Eukaryota</taxon>
        <taxon>Fungi</taxon>
        <taxon>Fungi incertae sedis</taxon>
        <taxon>Mucoromycota</taxon>
        <taxon>Glomeromycotina</taxon>
        <taxon>Glomeromycetes</taxon>
        <taxon>Diversisporales</taxon>
        <taxon>Gigasporaceae</taxon>
        <taxon>Gigaspora</taxon>
    </lineage>
</organism>
<accession>A0ABN7WR99</accession>